<gene>
    <name evidence="4" type="ORF">H9651_13115</name>
</gene>
<dbReference type="PANTHER" id="PTHR47691:SF3">
    <property type="entry name" value="HTH-TYPE TRANSCRIPTIONAL REGULATOR RV0890C-RELATED"/>
    <property type="match status" value="1"/>
</dbReference>
<dbReference type="PANTHER" id="PTHR47691">
    <property type="entry name" value="REGULATOR-RELATED"/>
    <property type="match status" value="1"/>
</dbReference>
<name>A0ABR8S532_9MICO</name>
<dbReference type="RefSeq" id="WP_191719785.1">
    <property type="nucleotide sequence ID" value="NZ_JACSQP010000010.1"/>
</dbReference>
<dbReference type="PROSITE" id="PS51755">
    <property type="entry name" value="OMPR_PHOB"/>
    <property type="match status" value="1"/>
</dbReference>
<organism evidence="4 5">
    <name type="scientific">Microbacterium pullorum</name>
    <dbReference type="NCBI Taxonomy" id="2762236"/>
    <lineage>
        <taxon>Bacteria</taxon>
        <taxon>Bacillati</taxon>
        <taxon>Actinomycetota</taxon>
        <taxon>Actinomycetes</taxon>
        <taxon>Micrococcales</taxon>
        <taxon>Microbacteriaceae</taxon>
        <taxon>Microbacterium</taxon>
    </lineage>
</organism>
<keyword evidence="1 2" id="KW-0238">DNA-binding</keyword>
<comment type="caution">
    <text evidence="4">The sequence shown here is derived from an EMBL/GenBank/DDBJ whole genome shotgun (WGS) entry which is preliminary data.</text>
</comment>
<dbReference type="InterPro" id="IPR001867">
    <property type="entry name" value="OmpR/PhoB-type_DNA-bd"/>
</dbReference>
<dbReference type="InterPro" id="IPR036388">
    <property type="entry name" value="WH-like_DNA-bd_sf"/>
</dbReference>
<evidence type="ECO:0000259" key="3">
    <source>
        <dbReference type="PROSITE" id="PS51755"/>
    </source>
</evidence>
<accession>A0ABR8S532</accession>
<dbReference type="InterPro" id="IPR016032">
    <property type="entry name" value="Sig_transdc_resp-reg_C-effctor"/>
</dbReference>
<dbReference type="SUPFAM" id="SSF52540">
    <property type="entry name" value="P-loop containing nucleoside triphosphate hydrolases"/>
    <property type="match status" value="1"/>
</dbReference>
<sequence>MIAVAEHGPIRVRLLGRVTVTIGARPVPIGGPRVQALLACLLLARGRTLSADALMSEVWGRATPGIRSALRADVSRLRTTALGEHVVGGRQGYAVTPHVDLDVDLWRIADAVEAPAPPTSALLAELVIALESLPLDGCGASPFVPGARAQAQVSARRAAMRAVAAHPRHTLALPLAERLAAREPNDPELRALLLATRTGFSPGPTAGASAGHVTPAAPTRRIGVPAPIAAYQPRPEDEFRLAAALRLSRLVSLVGPAGVGTSRLAIEWARGPSSAGQEHVWFCRRRAGLRSWLDVVAHAVGAPASTLAGVTSRLERVRGTIVLDGFDAEPIDAAVDWAALLEGCPGLSLLVTARRPLGVAGESVLRLEALSVADARALFRLRAPAALPVADGVTAQIDAVVAALGRLPLAIELAAARAAHVPLDSVVDALSAPASGGGADSLHTAVSATLAGLGAGDPETLSLLCVFRGRFDADSAAAVVGAAAARSLETLRSWALLSDESGEGHARYRVPEFVRRRIALPDEPREVQTRHTQWFAARTLAAFDELTTHSAAAAGQRLEADRADIDAAFERAVACGDRENALGIAAGLSWLGLVSGSQSAALALARRAAQVPGEAAPVTEAKAGLGRGVLAYQLACMGEARSALERARHFASRTGDPDLIGLDHAFRAYLATLMPEGAGAAITAIRMARRQLTGASLSTQAMVALVSAQVERTVGDHASALRFTGSARDLAQDAGHDWVSLMARVVAAKVLIDMRAPRRALNELRAALGDARVVTDPISVLIATSVAAGAAASVGSDAAGARIIGAVDAIGPRYGFDPRANEPGDFERYRRRVREGLTDARWRDAYLSGSALNLAELVEHTRRLSSRGTGRD</sequence>
<keyword evidence="5" id="KW-1185">Reference proteome</keyword>
<reference evidence="4 5" key="1">
    <citation type="submission" date="2020-08" db="EMBL/GenBank/DDBJ databases">
        <title>A Genomic Blueprint of the Chicken Gut Microbiome.</title>
        <authorList>
            <person name="Gilroy R."/>
            <person name="Ravi A."/>
            <person name="Getino M."/>
            <person name="Pursley I."/>
            <person name="Horton D.L."/>
            <person name="Alikhan N.-F."/>
            <person name="Baker D."/>
            <person name="Gharbi K."/>
            <person name="Hall N."/>
            <person name="Watson M."/>
            <person name="Adriaenssens E.M."/>
            <person name="Foster-Nyarko E."/>
            <person name="Jarju S."/>
            <person name="Secka A."/>
            <person name="Antonio M."/>
            <person name="Oren A."/>
            <person name="Chaudhuri R."/>
            <person name="La Ragione R.M."/>
            <person name="Hildebrand F."/>
            <person name="Pallen M.J."/>
        </authorList>
    </citation>
    <scope>NUCLEOTIDE SEQUENCE [LARGE SCALE GENOMIC DNA]</scope>
    <source>
        <strain evidence="4 5">Sa4CUA7</strain>
    </source>
</reference>
<evidence type="ECO:0000313" key="5">
    <source>
        <dbReference type="Proteomes" id="UP000648352"/>
    </source>
</evidence>
<dbReference type="SUPFAM" id="SSF46894">
    <property type="entry name" value="C-terminal effector domain of the bipartite response regulators"/>
    <property type="match status" value="1"/>
</dbReference>
<feature type="domain" description="OmpR/PhoB-type" evidence="3">
    <location>
        <begin position="2"/>
        <end position="97"/>
    </location>
</feature>
<feature type="DNA-binding region" description="OmpR/PhoB-type" evidence="2">
    <location>
        <begin position="2"/>
        <end position="97"/>
    </location>
</feature>
<dbReference type="Proteomes" id="UP000648352">
    <property type="component" value="Unassembled WGS sequence"/>
</dbReference>
<dbReference type="SMART" id="SM00862">
    <property type="entry name" value="Trans_reg_C"/>
    <property type="match status" value="1"/>
</dbReference>
<dbReference type="EMBL" id="JACSQP010000010">
    <property type="protein sequence ID" value="MBD7958584.1"/>
    <property type="molecule type" value="Genomic_DNA"/>
</dbReference>
<dbReference type="InterPro" id="IPR027417">
    <property type="entry name" value="P-loop_NTPase"/>
</dbReference>
<evidence type="ECO:0000256" key="2">
    <source>
        <dbReference type="PROSITE-ProRule" id="PRU01091"/>
    </source>
</evidence>
<evidence type="ECO:0000256" key="1">
    <source>
        <dbReference type="ARBA" id="ARBA00023125"/>
    </source>
</evidence>
<evidence type="ECO:0000313" key="4">
    <source>
        <dbReference type="EMBL" id="MBD7958584.1"/>
    </source>
</evidence>
<dbReference type="Gene3D" id="1.10.10.10">
    <property type="entry name" value="Winged helix-like DNA-binding domain superfamily/Winged helix DNA-binding domain"/>
    <property type="match status" value="1"/>
</dbReference>
<protein>
    <recommendedName>
        <fullName evidence="3">OmpR/PhoB-type domain-containing protein</fullName>
    </recommendedName>
</protein>
<proteinExistence type="predicted"/>